<gene>
    <name evidence="2" type="ORF">UU50_C0017G0016</name>
</gene>
<dbReference type="GO" id="GO:0016702">
    <property type="term" value="F:oxidoreductase activity, acting on single donors with incorporation of molecular oxygen, incorporation of two atoms of oxygen"/>
    <property type="evidence" value="ECO:0007669"/>
    <property type="project" value="UniProtKB-ARBA"/>
</dbReference>
<keyword evidence="2" id="KW-0560">Oxidoreductase</keyword>
<dbReference type="InterPro" id="IPR004183">
    <property type="entry name" value="Xdiol_dOase_suB"/>
</dbReference>
<name>A0A0G0YDR3_9BACT</name>
<evidence type="ECO:0000313" key="2">
    <source>
        <dbReference type="EMBL" id="KKR98457.1"/>
    </source>
</evidence>
<accession>A0A0G0YDR3</accession>
<dbReference type="GO" id="GO:0008198">
    <property type="term" value="F:ferrous iron binding"/>
    <property type="evidence" value="ECO:0007669"/>
    <property type="project" value="InterPro"/>
</dbReference>
<feature type="domain" description="Extradiol ring-cleavage dioxygenase class III enzyme subunit B" evidence="1">
    <location>
        <begin position="11"/>
        <end position="257"/>
    </location>
</feature>
<dbReference type="AlphaFoldDB" id="A0A0G0YDR3"/>
<evidence type="ECO:0000313" key="3">
    <source>
        <dbReference type="Proteomes" id="UP000033930"/>
    </source>
</evidence>
<dbReference type="SUPFAM" id="SSF53213">
    <property type="entry name" value="LigB-like"/>
    <property type="match status" value="1"/>
</dbReference>
<reference evidence="2 3" key="1">
    <citation type="journal article" date="2015" name="Nature">
        <title>rRNA introns, odd ribosomes, and small enigmatic genomes across a large radiation of phyla.</title>
        <authorList>
            <person name="Brown C.T."/>
            <person name="Hug L.A."/>
            <person name="Thomas B.C."/>
            <person name="Sharon I."/>
            <person name="Castelle C.J."/>
            <person name="Singh A."/>
            <person name="Wilkins M.J."/>
            <person name="Williams K.H."/>
            <person name="Banfield J.F."/>
        </authorList>
    </citation>
    <scope>NUCLEOTIDE SEQUENCE [LARGE SCALE GENOMIC DNA]</scope>
</reference>
<dbReference type="Gene3D" id="3.40.830.10">
    <property type="entry name" value="LigB-like"/>
    <property type="match status" value="1"/>
</dbReference>
<dbReference type="Proteomes" id="UP000033930">
    <property type="component" value="Unassembled WGS sequence"/>
</dbReference>
<dbReference type="EMBL" id="LCAW01000017">
    <property type="protein sequence ID" value="KKR98457.1"/>
    <property type="molecule type" value="Genomic_DNA"/>
</dbReference>
<keyword evidence="2" id="KW-0223">Dioxygenase</keyword>
<dbReference type="Pfam" id="PF02900">
    <property type="entry name" value="LigB"/>
    <property type="match status" value="1"/>
</dbReference>
<organism evidence="2 3">
    <name type="scientific">Candidatus Uhrbacteria bacterium GW2011_GWC1_41_20</name>
    <dbReference type="NCBI Taxonomy" id="1618983"/>
    <lineage>
        <taxon>Bacteria</taxon>
        <taxon>Candidatus Uhriibacteriota</taxon>
    </lineage>
</organism>
<comment type="caution">
    <text evidence="2">The sequence shown here is derived from an EMBL/GenBank/DDBJ whole genome shotgun (WGS) entry which is preliminary data.</text>
</comment>
<sequence>MLVFAALAPSSPLLLPSIHKEKGVKLQKTLDAMKKLGEDLYISHPDAILLLSEHPTSFEDAFSINVSDPYKFDVSAFGDLGFNKTLHPDIETIDRLQRSLRKQNQPITLTTDQALDHGSAAAIGLLTENLPDVKLIPITFSSLDAKAHFQFGQALKDIVVNSDKRIAIIISGDLSHALESSSPAGYSKYGKEFDEKITEIISQKNTAGLIAMNQEKINQAQQTIYPQLLILFGLLERISVKTHILSYESPFGVGYMVANFEIR</sequence>
<dbReference type="CDD" id="cd07951">
    <property type="entry name" value="ED_3B_N_AMMECR1"/>
    <property type="match status" value="1"/>
</dbReference>
<protein>
    <submittedName>
        <fullName evidence="2">Extradiol ring-cleavage dioxygenase class III protein subunit B</fullName>
    </submittedName>
</protein>
<dbReference type="NCBIfam" id="TIGR04336">
    <property type="entry name" value="AmmeMemoSam_B"/>
    <property type="match status" value="1"/>
</dbReference>
<proteinExistence type="predicted"/>
<evidence type="ECO:0000259" key="1">
    <source>
        <dbReference type="Pfam" id="PF02900"/>
    </source>
</evidence>